<evidence type="ECO:0000259" key="8">
    <source>
        <dbReference type="PROSITE" id="PS50048"/>
    </source>
</evidence>
<sequence length="577" mass="63597">MSVLTTSDVELPPSVGKAKSVACRKCHSRKVKCPGGQPCMTCVQMACQDECVYPKRDRQIRSLMLTAHSYLNSIVQQNHALRTTIRSLQARETAPLLFHTVSKPEEHATTPDEDSSQNPVLGDNPWFVQQVSFSVPLRVGEGADTAFATRFRQSVLNVPTRHPPRIQYPTETQIAILSETGVSTPSATRAHFLVQAALANIDNGYHIVRSRSVWALLDRFLEGNKTLDSLSQSKIFALFAMGELYSSHCRASDAHPPGLQYFSLAFKSYGCLLERPSVDSIEVTLLLSLYSLCINRWHSAYFLASSALRHCAVMGLHFNIPEASIPDAATREHLRRVWWTSYILEIICAVNAGQMLRIEDDEVLVDPPTNAGLAEADQADFADPGFLLDMVRLRQRGSPVGQVKMSTGTSDALGALSQACSWIDGSFKTFDYTQTQYLFSVATIHAVSNFLHGPGGSKDQDAFEFAQQLMQELVRSGSVVAAEFSQHLEAIKGDMQGVLSQASNADSRPTDVQHASRLPANSIRTDVDSFTAQISDAVLNEPNLEAFLSQRGPGSDEGKYLDSSQLEDLYWPIMDFT</sequence>
<accession>A0A507ATA3</accession>
<comment type="caution">
    <text evidence="9">The sequence shown here is derived from an EMBL/GenBank/DDBJ whole genome shotgun (WGS) entry which is preliminary data.</text>
</comment>
<gene>
    <name evidence="9" type="ORF">E0L32_002043</name>
    <name evidence="10" type="ORF">E0L32_002090</name>
</gene>
<keyword evidence="6" id="KW-0539">Nucleus</keyword>
<feature type="region of interest" description="Disordered" evidence="7">
    <location>
        <begin position="101"/>
        <end position="121"/>
    </location>
</feature>
<keyword evidence="3" id="KW-0805">Transcription regulation</keyword>
<comment type="subcellular location">
    <subcellularLocation>
        <location evidence="1">Nucleus</location>
    </subcellularLocation>
</comment>
<dbReference type="AlphaFoldDB" id="A0A507ATA3"/>
<dbReference type="InterPro" id="IPR001138">
    <property type="entry name" value="Zn2Cys6_DnaBD"/>
</dbReference>
<dbReference type="GO" id="GO:0000981">
    <property type="term" value="F:DNA-binding transcription factor activity, RNA polymerase II-specific"/>
    <property type="evidence" value="ECO:0007669"/>
    <property type="project" value="InterPro"/>
</dbReference>
<name>A0A507ATA3_9PEZI</name>
<dbReference type="GO" id="GO:0005634">
    <property type="term" value="C:nucleus"/>
    <property type="evidence" value="ECO:0007669"/>
    <property type="project" value="UniProtKB-SubCell"/>
</dbReference>
<evidence type="ECO:0000313" key="11">
    <source>
        <dbReference type="Proteomes" id="UP000319257"/>
    </source>
</evidence>
<dbReference type="PANTHER" id="PTHR47540">
    <property type="entry name" value="THIAMINE REPRESSIBLE GENES REGULATORY PROTEIN THI5"/>
    <property type="match status" value="1"/>
</dbReference>
<dbReference type="STRING" id="1093900.A0A507ATA3"/>
<keyword evidence="11" id="KW-1185">Reference proteome</keyword>
<dbReference type="GO" id="GO:0045944">
    <property type="term" value="P:positive regulation of transcription by RNA polymerase II"/>
    <property type="evidence" value="ECO:0007669"/>
    <property type="project" value="TreeGrafter"/>
</dbReference>
<reference evidence="9 11" key="1">
    <citation type="submission" date="2019-06" db="EMBL/GenBank/DDBJ databases">
        <title>Draft genome sequence of the filamentous fungus Phialemoniopsis curvata isolated from diesel fuel.</title>
        <authorList>
            <person name="Varaljay V.A."/>
            <person name="Lyon W.J."/>
            <person name="Crouch A.L."/>
            <person name="Drake C.E."/>
            <person name="Hollomon J.M."/>
            <person name="Nadeau L.J."/>
            <person name="Nunn H.S."/>
            <person name="Stevenson B.S."/>
            <person name="Bojanowski C.L."/>
            <person name="Crookes-Goodson W.J."/>
        </authorList>
    </citation>
    <scope>NUCLEOTIDE SEQUENCE [LARGE SCALE GENOMIC DNA]</scope>
    <source>
        <strain evidence="9 11">D216</strain>
    </source>
</reference>
<dbReference type="InParanoid" id="A0A507ATA3"/>
<evidence type="ECO:0000313" key="9">
    <source>
        <dbReference type="EMBL" id="TPX07440.1"/>
    </source>
</evidence>
<dbReference type="GO" id="GO:0008270">
    <property type="term" value="F:zinc ion binding"/>
    <property type="evidence" value="ECO:0007669"/>
    <property type="project" value="InterPro"/>
</dbReference>
<dbReference type="OrthoDB" id="3990906at2759"/>
<dbReference type="Gene3D" id="4.10.240.10">
    <property type="entry name" value="Zn(2)-C6 fungal-type DNA-binding domain"/>
    <property type="match status" value="1"/>
</dbReference>
<protein>
    <recommendedName>
        <fullName evidence="8">Zn(2)-C6 fungal-type domain-containing protein</fullName>
    </recommendedName>
</protein>
<evidence type="ECO:0000256" key="7">
    <source>
        <dbReference type="SAM" id="MobiDB-lite"/>
    </source>
</evidence>
<dbReference type="EMBL" id="SKBQ01000008">
    <property type="protein sequence ID" value="TPX07487.1"/>
    <property type="molecule type" value="Genomic_DNA"/>
</dbReference>
<keyword evidence="2" id="KW-0479">Metal-binding</keyword>
<feature type="domain" description="Zn(2)-C6 fungal-type" evidence="8">
    <location>
        <begin position="22"/>
        <end position="53"/>
    </location>
</feature>
<dbReference type="SUPFAM" id="SSF57701">
    <property type="entry name" value="Zn2/Cys6 DNA-binding domain"/>
    <property type="match status" value="1"/>
</dbReference>
<evidence type="ECO:0000256" key="4">
    <source>
        <dbReference type="ARBA" id="ARBA00023125"/>
    </source>
</evidence>
<dbReference type="Proteomes" id="UP000319257">
    <property type="component" value="Unassembled WGS sequence"/>
</dbReference>
<keyword evidence="4" id="KW-0238">DNA-binding</keyword>
<evidence type="ECO:0000256" key="3">
    <source>
        <dbReference type="ARBA" id="ARBA00023015"/>
    </source>
</evidence>
<proteinExistence type="predicted"/>
<dbReference type="PANTHER" id="PTHR47540:SF6">
    <property type="entry name" value="ZN(II)2CYS6 TRANSCRIPTION FACTOR (EUROFUNG)"/>
    <property type="match status" value="1"/>
</dbReference>
<dbReference type="PROSITE" id="PS00463">
    <property type="entry name" value="ZN2_CY6_FUNGAL_1"/>
    <property type="match status" value="1"/>
</dbReference>
<dbReference type="CDD" id="cd12148">
    <property type="entry name" value="fungal_TF_MHR"/>
    <property type="match status" value="1"/>
</dbReference>
<evidence type="ECO:0000256" key="2">
    <source>
        <dbReference type="ARBA" id="ARBA00022723"/>
    </source>
</evidence>
<evidence type="ECO:0000256" key="1">
    <source>
        <dbReference type="ARBA" id="ARBA00004123"/>
    </source>
</evidence>
<dbReference type="SMART" id="SM00906">
    <property type="entry name" value="Fungal_trans"/>
    <property type="match status" value="1"/>
</dbReference>
<dbReference type="RefSeq" id="XP_030989151.1">
    <property type="nucleotide sequence ID" value="XM_031136190.1"/>
</dbReference>
<dbReference type="GO" id="GO:0043565">
    <property type="term" value="F:sequence-specific DNA binding"/>
    <property type="evidence" value="ECO:0007669"/>
    <property type="project" value="TreeGrafter"/>
</dbReference>
<dbReference type="InterPro" id="IPR007219">
    <property type="entry name" value="XnlR_reg_dom"/>
</dbReference>
<dbReference type="EMBL" id="SKBQ01000008">
    <property type="protein sequence ID" value="TPX07440.1"/>
    <property type="molecule type" value="Genomic_DNA"/>
</dbReference>
<dbReference type="SMART" id="SM00066">
    <property type="entry name" value="GAL4"/>
    <property type="match status" value="1"/>
</dbReference>
<dbReference type="PROSITE" id="PS50048">
    <property type="entry name" value="ZN2_CY6_FUNGAL_2"/>
    <property type="match status" value="1"/>
</dbReference>
<evidence type="ECO:0000256" key="5">
    <source>
        <dbReference type="ARBA" id="ARBA00023163"/>
    </source>
</evidence>
<evidence type="ECO:0000256" key="6">
    <source>
        <dbReference type="ARBA" id="ARBA00023242"/>
    </source>
</evidence>
<dbReference type="GeneID" id="41969490"/>
<keyword evidence="5" id="KW-0804">Transcription</keyword>
<evidence type="ECO:0000313" key="10">
    <source>
        <dbReference type="EMBL" id="TPX07487.1"/>
    </source>
</evidence>
<dbReference type="InterPro" id="IPR051711">
    <property type="entry name" value="Stress_Response_Reg"/>
</dbReference>
<organism evidence="9 11">
    <name type="scientific">Thyridium curvatum</name>
    <dbReference type="NCBI Taxonomy" id="1093900"/>
    <lineage>
        <taxon>Eukaryota</taxon>
        <taxon>Fungi</taxon>
        <taxon>Dikarya</taxon>
        <taxon>Ascomycota</taxon>
        <taxon>Pezizomycotina</taxon>
        <taxon>Sordariomycetes</taxon>
        <taxon>Sordariomycetidae</taxon>
        <taxon>Thyridiales</taxon>
        <taxon>Thyridiaceae</taxon>
        <taxon>Thyridium</taxon>
    </lineage>
</organism>
<dbReference type="GO" id="GO:0006351">
    <property type="term" value="P:DNA-templated transcription"/>
    <property type="evidence" value="ECO:0007669"/>
    <property type="project" value="InterPro"/>
</dbReference>
<dbReference type="Pfam" id="PF04082">
    <property type="entry name" value="Fungal_trans"/>
    <property type="match status" value="1"/>
</dbReference>
<dbReference type="Pfam" id="PF00172">
    <property type="entry name" value="Zn_clus"/>
    <property type="match status" value="1"/>
</dbReference>
<dbReference type="InterPro" id="IPR036864">
    <property type="entry name" value="Zn2-C6_fun-type_DNA-bd_sf"/>
</dbReference>